<dbReference type="GO" id="GO:0008270">
    <property type="term" value="F:zinc ion binding"/>
    <property type="evidence" value="ECO:0007669"/>
    <property type="project" value="InterPro"/>
</dbReference>
<comment type="caution">
    <text evidence="5">The sequence shown here is derived from an EMBL/GenBank/DDBJ whole genome shotgun (WGS) entry which is preliminary data.</text>
</comment>
<keyword evidence="6" id="KW-1185">Reference proteome</keyword>
<feature type="domain" description="Zn(2)-C6 fungal-type" evidence="4">
    <location>
        <begin position="511"/>
        <end position="539"/>
    </location>
</feature>
<dbReference type="InterPro" id="IPR050335">
    <property type="entry name" value="ERT1_acuK_gluconeogen_tf"/>
</dbReference>
<dbReference type="Proteomes" id="UP001209540">
    <property type="component" value="Unassembled WGS sequence"/>
</dbReference>
<dbReference type="PROSITE" id="PS50048">
    <property type="entry name" value="ZN2_CY6_FUNGAL_2"/>
    <property type="match status" value="1"/>
</dbReference>
<feature type="region of interest" description="Disordered" evidence="3">
    <location>
        <begin position="400"/>
        <end position="479"/>
    </location>
</feature>
<evidence type="ECO:0000256" key="1">
    <source>
        <dbReference type="ARBA" id="ARBA00022723"/>
    </source>
</evidence>
<evidence type="ECO:0000313" key="5">
    <source>
        <dbReference type="EMBL" id="KAI9278658.1"/>
    </source>
</evidence>
<dbReference type="PROSITE" id="PS00463">
    <property type="entry name" value="ZN2_CY6_FUNGAL_1"/>
    <property type="match status" value="1"/>
</dbReference>
<dbReference type="PANTHER" id="PTHR47659">
    <property type="entry name" value="ZN(II)2CYS6 TRANSCRIPTION FACTOR (EUROFUNG)-RELATED"/>
    <property type="match status" value="1"/>
</dbReference>
<sequence>MYSCDLFYGDDAFNFGQDEKQHQLPFFQQAPLQQHQQQHQYQHPSHHHPHHQQQQSQGLLLNDTYPKLQPLLDYTPDLVPNDTPDDDPLTNFDELCMPTSSSSPQVSSYLQYLKEPSASVDYSNAMMSVMSTVDDAACCWPGMDPNTNSLLLCPNNNTLLPSETTSTTTTHSNTSCNNNTSASTTSASAVAAAAAAAAVSMRPTNEWFCEPPETYFASDFCNDPPTSSGSMDDGFQSDSLSGMTREYVSLSDVNSFVAEADSQKHAASIHLSYSTPNNLQFLGNEDSFAQLTSFASVPASLADLAPPPTISPPTQPTLSSSTSLHHPHQHHHHLNHQHIHHSVHPSSMPPPSPENNDSDSETVSSTRSSSIATATTTAASAVSNYWKEDMWKSTYDTKTTTAMKRTRRKKMNNGRKNSDVFPKQKRNNSKKSTTHARSPMPVSESISSFLARQKLSDDDEDNNGLHLQPTLTTSTTVDEDFDLEEEDDEYIYRGDGQPTSSLRKGRNVDKACNHCKRSHLRCDNMRPCRRCVATGKTGCKDVEHKPRGRPRLNKNQHSVKTRGI</sequence>
<dbReference type="SMART" id="SM00066">
    <property type="entry name" value="GAL4"/>
    <property type="match status" value="1"/>
</dbReference>
<feature type="region of interest" description="Disordered" evidence="3">
    <location>
        <begin position="31"/>
        <end position="57"/>
    </location>
</feature>
<reference evidence="5" key="2">
    <citation type="submission" date="2023-02" db="EMBL/GenBank/DDBJ databases">
        <authorList>
            <consortium name="DOE Joint Genome Institute"/>
            <person name="Mondo S.J."/>
            <person name="Chang Y."/>
            <person name="Wang Y."/>
            <person name="Ahrendt S."/>
            <person name="Andreopoulos W."/>
            <person name="Barry K."/>
            <person name="Beard J."/>
            <person name="Benny G.L."/>
            <person name="Blankenship S."/>
            <person name="Bonito G."/>
            <person name="Cuomo C."/>
            <person name="Desiro A."/>
            <person name="Gervers K.A."/>
            <person name="Hundley H."/>
            <person name="Kuo A."/>
            <person name="LaButti K."/>
            <person name="Lang B.F."/>
            <person name="Lipzen A."/>
            <person name="O'Donnell K."/>
            <person name="Pangilinan J."/>
            <person name="Reynolds N."/>
            <person name="Sandor L."/>
            <person name="Smith M.W."/>
            <person name="Tsang A."/>
            <person name="Grigoriev I.V."/>
            <person name="Stajich J.E."/>
            <person name="Spatafora J.W."/>
        </authorList>
    </citation>
    <scope>NUCLEOTIDE SEQUENCE</scope>
    <source>
        <strain evidence="5">RSA 2281</strain>
    </source>
</reference>
<evidence type="ECO:0000259" key="4">
    <source>
        <dbReference type="PROSITE" id="PS50048"/>
    </source>
</evidence>
<reference evidence="5" key="1">
    <citation type="journal article" date="2022" name="IScience">
        <title>Evolution of zygomycete secretomes and the origins of terrestrial fungal ecologies.</title>
        <authorList>
            <person name="Chang Y."/>
            <person name="Wang Y."/>
            <person name="Mondo S."/>
            <person name="Ahrendt S."/>
            <person name="Andreopoulos W."/>
            <person name="Barry K."/>
            <person name="Beard J."/>
            <person name="Benny G.L."/>
            <person name="Blankenship S."/>
            <person name="Bonito G."/>
            <person name="Cuomo C."/>
            <person name="Desiro A."/>
            <person name="Gervers K.A."/>
            <person name="Hundley H."/>
            <person name="Kuo A."/>
            <person name="LaButti K."/>
            <person name="Lang B.F."/>
            <person name="Lipzen A."/>
            <person name="O'Donnell K."/>
            <person name="Pangilinan J."/>
            <person name="Reynolds N."/>
            <person name="Sandor L."/>
            <person name="Smith M.E."/>
            <person name="Tsang A."/>
            <person name="Grigoriev I.V."/>
            <person name="Stajich J.E."/>
            <person name="Spatafora J.W."/>
        </authorList>
    </citation>
    <scope>NUCLEOTIDE SEQUENCE</scope>
    <source>
        <strain evidence="5">RSA 2281</strain>
    </source>
</reference>
<dbReference type="PANTHER" id="PTHR47659:SF4">
    <property type="entry name" value="ZN(II)2CYS6 TRANSCRIPTION FACTOR (EUROFUNG)"/>
    <property type="match status" value="1"/>
</dbReference>
<dbReference type="SUPFAM" id="SSF57701">
    <property type="entry name" value="Zn2/Cys6 DNA-binding domain"/>
    <property type="match status" value="1"/>
</dbReference>
<feature type="compositionally biased region" description="Low complexity" evidence="3">
    <location>
        <begin position="31"/>
        <end position="43"/>
    </location>
</feature>
<evidence type="ECO:0000256" key="2">
    <source>
        <dbReference type="ARBA" id="ARBA00023242"/>
    </source>
</evidence>
<dbReference type="Pfam" id="PF00172">
    <property type="entry name" value="Zn_clus"/>
    <property type="match status" value="1"/>
</dbReference>
<keyword evidence="1" id="KW-0479">Metal-binding</keyword>
<protein>
    <recommendedName>
        <fullName evidence="4">Zn(2)-C6 fungal-type domain-containing protein</fullName>
    </recommendedName>
</protein>
<evidence type="ECO:0000313" key="6">
    <source>
        <dbReference type="Proteomes" id="UP001209540"/>
    </source>
</evidence>
<feature type="compositionally biased region" description="Basic residues" evidence="3">
    <location>
        <begin position="546"/>
        <end position="564"/>
    </location>
</feature>
<feature type="region of interest" description="Disordered" evidence="3">
    <location>
        <begin position="305"/>
        <end position="378"/>
    </location>
</feature>
<feature type="compositionally biased region" description="Low complexity" evidence="3">
    <location>
        <begin position="361"/>
        <end position="378"/>
    </location>
</feature>
<feature type="compositionally biased region" description="Basic residues" evidence="3">
    <location>
        <begin position="404"/>
        <end position="413"/>
    </location>
</feature>
<dbReference type="InterPro" id="IPR036864">
    <property type="entry name" value="Zn2-C6_fun-type_DNA-bd_sf"/>
</dbReference>
<feature type="region of interest" description="Disordered" evidence="3">
    <location>
        <begin position="542"/>
        <end position="564"/>
    </location>
</feature>
<evidence type="ECO:0000256" key="3">
    <source>
        <dbReference type="SAM" id="MobiDB-lite"/>
    </source>
</evidence>
<name>A0AAD5KCI9_9FUNG</name>
<keyword evidence="2" id="KW-0539">Nucleus</keyword>
<proteinExistence type="predicted"/>
<organism evidence="5 6">
    <name type="scientific">Phascolomyces articulosus</name>
    <dbReference type="NCBI Taxonomy" id="60185"/>
    <lineage>
        <taxon>Eukaryota</taxon>
        <taxon>Fungi</taxon>
        <taxon>Fungi incertae sedis</taxon>
        <taxon>Mucoromycota</taxon>
        <taxon>Mucoromycotina</taxon>
        <taxon>Mucoromycetes</taxon>
        <taxon>Mucorales</taxon>
        <taxon>Lichtheimiaceae</taxon>
        <taxon>Phascolomyces</taxon>
    </lineage>
</organism>
<feature type="compositionally biased region" description="Basic residues" evidence="3">
    <location>
        <begin position="325"/>
        <end position="343"/>
    </location>
</feature>
<dbReference type="GO" id="GO:0000981">
    <property type="term" value="F:DNA-binding transcription factor activity, RNA polymerase II-specific"/>
    <property type="evidence" value="ECO:0007669"/>
    <property type="project" value="InterPro"/>
</dbReference>
<dbReference type="CDD" id="cd00067">
    <property type="entry name" value="GAL4"/>
    <property type="match status" value="1"/>
</dbReference>
<accession>A0AAD5KCI9</accession>
<feature type="compositionally biased region" description="Pro residues" evidence="3">
    <location>
        <begin position="305"/>
        <end position="315"/>
    </location>
</feature>
<gene>
    <name evidence="5" type="ORF">BDA99DRAFT_578325</name>
</gene>
<dbReference type="AlphaFoldDB" id="A0AAD5KCI9"/>
<dbReference type="InterPro" id="IPR001138">
    <property type="entry name" value="Zn2Cys6_DnaBD"/>
</dbReference>
<dbReference type="Gene3D" id="4.10.240.10">
    <property type="entry name" value="Zn(2)-C6 fungal-type DNA-binding domain"/>
    <property type="match status" value="1"/>
</dbReference>
<dbReference type="EMBL" id="JAIXMP010000001">
    <property type="protein sequence ID" value="KAI9278658.1"/>
    <property type="molecule type" value="Genomic_DNA"/>
</dbReference>
<feature type="compositionally biased region" description="Basic residues" evidence="3">
    <location>
        <begin position="423"/>
        <end position="434"/>
    </location>
</feature>